<accession>A0AB73R3S0</accession>
<evidence type="ECO:0000313" key="2">
    <source>
        <dbReference type="Proteomes" id="UP000216306"/>
    </source>
</evidence>
<dbReference type="EMBL" id="NIAY01000072">
    <property type="protein sequence ID" value="PAB31419.1"/>
    <property type="molecule type" value="Genomic_DNA"/>
</dbReference>
<reference evidence="1 2" key="1">
    <citation type="submission" date="2017-05" db="EMBL/GenBank/DDBJ databases">
        <title>Comparative genomic of Pseudomonas savastanoi pathovars.</title>
        <authorList>
            <person name="Pintado A."/>
            <person name="Moreno-Perez A."/>
            <person name="Caballo-Ponce E."/>
            <person name="Murillo J."/>
            <person name="Bardaji L."/>
            <person name="Cerboneschi M."/>
            <person name="Rodriguez-Palenzuela P."/>
            <person name="Ramos C."/>
            <person name="Tegli S."/>
        </authorList>
    </citation>
    <scope>NUCLEOTIDE SEQUENCE [LARGE SCALE GENOMIC DNA]</scope>
    <source>
        <strain evidence="1 2">ESC 23</strain>
    </source>
</reference>
<sequence length="81" mass="9328">MIAIPRCLAVKIKRWIFLHTPDGKTSDAMPERKPEHSEFILTKSWSSRLDFFLHGNPNETRRDEIAAIAKGRTPLNEKLKA</sequence>
<evidence type="ECO:0000313" key="1">
    <source>
        <dbReference type="EMBL" id="PAB31419.1"/>
    </source>
</evidence>
<organism evidence="1 2">
    <name type="scientific">Pseudomonas savastanoi pv. nerii</name>
    <dbReference type="NCBI Taxonomy" id="360921"/>
    <lineage>
        <taxon>Bacteria</taxon>
        <taxon>Pseudomonadati</taxon>
        <taxon>Pseudomonadota</taxon>
        <taxon>Gammaproteobacteria</taxon>
        <taxon>Pseudomonadales</taxon>
        <taxon>Pseudomonadaceae</taxon>
        <taxon>Pseudomonas</taxon>
    </lineage>
</organism>
<protein>
    <submittedName>
        <fullName evidence="1">Uncharacterized protein</fullName>
    </submittedName>
</protein>
<name>A0AB73R3S0_PSESS</name>
<proteinExistence type="predicted"/>
<dbReference type="AlphaFoldDB" id="A0AB73R3S0"/>
<comment type="caution">
    <text evidence="1">The sequence shown here is derived from an EMBL/GenBank/DDBJ whole genome shotgun (WGS) entry which is preliminary data.</text>
</comment>
<gene>
    <name evidence="1" type="ORF">CC205_16325</name>
</gene>
<dbReference type="Proteomes" id="UP000216306">
    <property type="component" value="Unassembled WGS sequence"/>
</dbReference>